<gene>
    <name evidence="1" type="ORF">prwr041_05190</name>
</gene>
<organism evidence="1 2">
    <name type="scientific">Prevotella herbatica</name>
    <dbReference type="NCBI Taxonomy" id="2801997"/>
    <lineage>
        <taxon>Bacteria</taxon>
        <taxon>Pseudomonadati</taxon>
        <taxon>Bacteroidota</taxon>
        <taxon>Bacteroidia</taxon>
        <taxon>Bacteroidales</taxon>
        <taxon>Prevotellaceae</taxon>
        <taxon>Prevotella</taxon>
    </lineage>
</organism>
<sequence length="196" mass="22162">MLLAIAATATLFASCDSGNDNWYNDNNNNQNTNNNTSDNTLNVLANTLRGHWDGKMIYEYTENGIRKQAAFDAQMEFDQYDATSISGRGVENDVSGDQSQELKFSWYIDSKTGDIYITYDASKNQYVITFGSSNIQSYLDSKSFHGTMKGVNNDEYLDFDFSRYTYAKGYTPTFTRAAMTRAMGVIMENKIVKGRR</sequence>
<keyword evidence="2" id="KW-1185">Reference proteome</keyword>
<dbReference type="EMBL" id="AP024484">
    <property type="protein sequence ID" value="BCS84626.1"/>
    <property type="molecule type" value="Genomic_DNA"/>
</dbReference>
<evidence type="ECO:0000313" key="1">
    <source>
        <dbReference type="EMBL" id="BCS84626.1"/>
    </source>
</evidence>
<dbReference type="Proteomes" id="UP001319045">
    <property type="component" value="Chromosome"/>
</dbReference>
<name>A0ABN6EHH6_9BACT</name>
<protein>
    <recommendedName>
        <fullName evidence="3">Lipoprotein</fullName>
    </recommendedName>
</protein>
<accession>A0ABN6EHH6</accession>
<evidence type="ECO:0008006" key="3">
    <source>
        <dbReference type="Google" id="ProtNLM"/>
    </source>
</evidence>
<evidence type="ECO:0000313" key="2">
    <source>
        <dbReference type="Proteomes" id="UP001319045"/>
    </source>
</evidence>
<proteinExistence type="predicted"/>
<reference evidence="1 2" key="1">
    <citation type="journal article" date="2022" name="Int. J. Syst. Evol. Microbiol.">
        <title>Prevotella herbatica sp. nov., a plant polysaccharide-decomposing anaerobic bacterium isolated from a methanogenic reactor.</title>
        <authorList>
            <person name="Uek A."/>
            <person name="Tonouchi A."/>
            <person name="Kaku N."/>
            <person name="Ueki K."/>
        </authorList>
    </citation>
    <scope>NUCLEOTIDE SEQUENCE [LARGE SCALE GENOMIC DNA]</scope>
    <source>
        <strain evidence="1 2">WR041</strain>
    </source>
</reference>